<dbReference type="AlphaFoldDB" id="A0A929RRF1"/>
<dbReference type="EMBL" id="JABZGF010000398">
    <property type="protein sequence ID" value="MBF0967296.1"/>
    <property type="molecule type" value="Genomic_DNA"/>
</dbReference>
<evidence type="ECO:0000313" key="2">
    <source>
        <dbReference type="EMBL" id="MBF0967296.1"/>
    </source>
</evidence>
<feature type="region of interest" description="Disordered" evidence="1">
    <location>
        <begin position="44"/>
        <end position="82"/>
    </location>
</feature>
<evidence type="ECO:0000256" key="1">
    <source>
        <dbReference type="SAM" id="MobiDB-lite"/>
    </source>
</evidence>
<evidence type="ECO:0008006" key="4">
    <source>
        <dbReference type="Google" id="ProtNLM"/>
    </source>
</evidence>
<feature type="non-terminal residue" evidence="2">
    <location>
        <position position="82"/>
    </location>
</feature>
<evidence type="ECO:0000313" key="3">
    <source>
        <dbReference type="Proteomes" id="UP000759246"/>
    </source>
</evidence>
<gene>
    <name evidence="2" type="ORF">HXK09_09175</name>
</gene>
<protein>
    <recommendedName>
        <fullName evidence="4">2-oxoglutarate dehydrogenase E1 component N-terminal domain-containing protein</fullName>
    </recommendedName>
</protein>
<proteinExistence type="predicted"/>
<reference evidence="2" key="1">
    <citation type="submission" date="2020-04" db="EMBL/GenBank/DDBJ databases">
        <title>Deep metagenomics examines the oral microbiome during advanced dental caries in children, revealing novel taxa and co-occurrences with host molecules.</title>
        <authorList>
            <person name="Baker J.L."/>
            <person name="Morton J.T."/>
            <person name="Dinis M."/>
            <person name="Alvarez R."/>
            <person name="Tran N.C."/>
            <person name="Knight R."/>
            <person name="Edlund A."/>
        </authorList>
    </citation>
    <scope>NUCLEOTIDE SEQUENCE</scope>
    <source>
        <strain evidence="2">JCVI_30_bin.13</strain>
    </source>
</reference>
<name>A0A929RRF1_9ACTO</name>
<sequence>MPTHTVSQPDPQWYLAKMRDLYERDPQLLDPSWRAYFATETAPPQLRAKRPAIPEGAIEDSAPEQAAPASSMQAPEVPVSVT</sequence>
<dbReference type="Proteomes" id="UP000759246">
    <property type="component" value="Unassembled WGS sequence"/>
</dbReference>
<comment type="caution">
    <text evidence="2">The sequence shown here is derived from an EMBL/GenBank/DDBJ whole genome shotgun (WGS) entry which is preliminary data.</text>
</comment>
<accession>A0A929RRF1</accession>
<organism evidence="2 3">
    <name type="scientific">Actinomyces bouchesdurhonensis</name>
    <dbReference type="NCBI Taxonomy" id="1852361"/>
    <lineage>
        <taxon>Bacteria</taxon>
        <taxon>Bacillati</taxon>
        <taxon>Actinomycetota</taxon>
        <taxon>Actinomycetes</taxon>
        <taxon>Actinomycetales</taxon>
        <taxon>Actinomycetaceae</taxon>
        <taxon>Actinomyces</taxon>
    </lineage>
</organism>